<dbReference type="EMBL" id="JBHMFB010000017">
    <property type="protein sequence ID" value="MFB9090017.1"/>
    <property type="molecule type" value="Genomic_DNA"/>
</dbReference>
<protein>
    <submittedName>
        <fullName evidence="1">Uncharacterized protein</fullName>
    </submittedName>
</protein>
<comment type="caution">
    <text evidence="1">The sequence shown here is derived from an EMBL/GenBank/DDBJ whole genome shotgun (WGS) entry which is preliminary data.</text>
</comment>
<dbReference type="RefSeq" id="WP_290284749.1">
    <property type="nucleotide sequence ID" value="NZ_JAUFQN010000019.1"/>
</dbReference>
<accession>A0ABV5GGW7</accession>
<proteinExistence type="predicted"/>
<evidence type="ECO:0000313" key="1">
    <source>
        <dbReference type="EMBL" id="MFB9090017.1"/>
    </source>
</evidence>
<organism evidence="1 2">
    <name type="scientific">Flavobacterium paronense</name>
    <dbReference type="NCBI Taxonomy" id="1392775"/>
    <lineage>
        <taxon>Bacteria</taxon>
        <taxon>Pseudomonadati</taxon>
        <taxon>Bacteroidota</taxon>
        <taxon>Flavobacteriia</taxon>
        <taxon>Flavobacteriales</taxon>
        <taxon>Flavobacteriaceae</taxon>
        <taxon>Flavobacterium</taxon>
    </lineage>
</organism>
<gene>
    <name evidence="1" type="ORF">ACFFUU_10420</name>
</gene>
<dbReference type="Proteomes" id="UP001589576">
    <property type="component" value="Unassembled WGS sequence"/>
</dbReference>
<reference evidence="1 2" key="1">
    <citation type="submission" date="2024-09" db="EMBL/GenBank/DDBJ databases">
        <authorList>
            <person name="Sun Q."/>
            <person name="Mori K."/>
        </authorList>
    </citation>
    <scope>NUCLEOTIDE SEQUENCE [LARGE SCALE GENOMIC DNA]</scope>
    <source>
        <strain evidence="1 2">CECT 8460</strain>
    </source>
</reference>
<sequence length="49" mass="5477">MNKSQSNTAKIVSSAKKFLEDKKAIRAYIKGEITLQALNERGIKLNMPV</sequence>
<keyword evidence="2" id="KW-1185">Reference proteome</keyword>
<name>A0ABV5GGW7_9FLAO</name>
<evidence type="ECO:0000313" key="2">
    <source>
        <dbReference type="Proteomes" id="UP001589576"/>
    </source>
</evidence>